<organism evidence="1 2">
    <name type="scientific">Symbiodinium necroappetens</name>
    <dbReference type="NCBI Taxonomy" id="1628268"/>
    <lineage>
        <taxon>Eukaryota</taxon>
        <taxon>Sar</taxon>
        <taxon>Alveolata</taxon>
        <taxon>Dinophyceae</taxon>
        <taxon>Suessiales</taxon>
        <taxon>Symbiodiniaceae</taxon>
        <taxon>Symbiodinium</taxon>
    </lineage>
</organism>
<dbReference type="Proteomes" id="UP000601435">
    <property type="component" value="Unassembled WGS sequence"/>
</dbReference>
<proteinExistence type="predicted"/>
<accession>A0A813BHP9</accession>
<dbReference type="EMBL" id="CAJNJA010070558">
    <property type="protein sequence ID" value="CAE7901203.1"/>
    <property type="molecule type" value="Genomic_DNA"/>
</dbReference>
<evidence type="ECO:0000313" key="1">
    <source>
        <dbReference type="EMBL" id="CAE7901203.1"/>
    </source>
</evidence>
<reference evidence="1" key="1">
    <citation type="submission" date="2021-02" db="EMBL/GenBank/DDBJ databases">
        <authorList>
            <person name="Dougan E. K."/>
            <person name="Rhodes N."/>
            <person name="Thang M."/>
            <person name="Chan C."/>
        </authorList>
    </citation>
    <scope>NUCLEOTIDE SEQUENCE</scope>
</reference>
<keyword evidence="2" id="KW-1185">Reference proteome</keyword>
<name>A0A813BHP9_9DINO</name>
<comment type="caution">
    <text evidence="1">The sequence shown here is derived from an EMBL/GenBank/DDBJ whole genome shotgun (WGS) entry which is preliminary data.</text>
</comment>
<protein>
    <submittedName>
        <fullName evidence="1">Uncharacterized protein</fullName>
    </submittedName>
</protein>
<dbReference type="AlphaFoldDB" id="A0A813BHP9"/>
<gene>
    <name evidence="1" type="ORF">SNEC2469_LOCUS30344</name>
</gene>
<dbReference type="OrthoDB" id="410228at2759"/>
<evidence type="ECO:0000313" key="2">
    <source>
        <dbReference type="Proteomes" id="UP000601435"/>
    </source>
</evidence>
<sequence>MDTSPESRSQKIVELTDLVYDSLDLEYIKTTGSLFASKSLRHSTTRKQLGFMKQFQYEGRLLTEKVTTCVVKRLIDQKSLELPAYPGFSKRAWVKESAQLLLTLLQKARRSYSSMAESMDGMDTQPWQLDPEEDSQVIKRGASSTSTVACMHGYI</sequence>